<dbReference type="SUPFAM" id="SSF100950">
    <property type="entry name" value="NagB/RpiA/CoA transferase-like"/>
    <property type="match status" value="1"/>
</dbReference>
<proteinExistence type="inferred from homology"/>
<dbReference type="InterPro" id="IPR002698">
    <property type="entry name" value="FTHF_cligase"/>
</dbReference>
<evidence type="ECO:0000256" key="3">
    <source>
        <dbReference type="ARBA" id="ARBA00022840"/>
    </source>
</evidence>
<dbReference type="PIRSF" id="PIRSF006806">
    <property type="entry name" value="FTHF_cligase"/>
    <property type="match status" value="1"/>
</dbReference>
<comment type="similarity">
    <text evidence="1 5">Belongs to the 5-formyltetrahydrofolate cyclo-ligase family.</text>
</comment>
<dbReference type="GO" id="GO:0009396">
    <property type="term" value="P:folic acid-containing compound biosynthetic process"/>
    <property type="evidence" value="ECO:0007669"/>
    <property type="project" value="TreeGrafter"/>
</dbReference>
<keyword evidence="3 4" id="KW-0067">ATP-binding</keyword>
<dbReference type="GO" id="GO:0035999">
    <property type="term" value="P:tetrahydrofolate interconversion"/>
    <property type="evidence" value="ECO:0007669"/>
    <property type="project" value="TreeGrafter"/>
</dbReference>
<dbReference type="InterPro" id="IPR037171">
    <property type="entry name" value="NagB/RpiA_transferase-like"/>
</dbReference>
<dbReference type="NCBIfam" id="TIGR02727">
    <property type="entry name" value="MTHFS_bact"/>
    <property type="match status" value="1"/>
</dbReference>
<name>A0A285U475_9BACL</name>
<keyword evidence="5" id="KW-0479">Metal-binding</keyword>
<protein>
    <recommendedName>
        <fullName evidence="5">5-formyltetrahydrofolate cyclo-ligase</fullName>
        <ecNumber evidence="5">6.3.3.2</ecNumber>
    </recommendedName>
</protein>
<sequence>MDKKEMRSKVKAALADLTDEQYVQYSNSIIEKLLMEDTVQNANTVAITLSNRPEVDTYQLIEKLWESKKRVVVPKCNPKDRSMQFYELQHFNQLETVYMNLKEPDPEKTIPIKSENIDIIVVPGVVYDMTGYRIGFGGGYYDRYLVNYNGTLITLAFDLQVIKNVPSESHDIPVDLIITEKRRIDTLRNRKGSSN</sequence>
<dbReference type="RefSeq" id="WP_097148245.1">
    <property type="nucleotide sequence ID" value="NZ_OBQC01000002.1"/>
</dbReference>
<keyword evidence="5" id="KW-0460">Magnesium</keyword>
<dbReference type="PANTHER" id="PTHR23407:SF1">
    <property type="entry name" value="5-FORMYLTETRAHYDROFOLATE CYCLO-LIGASE"/>
    <property type="match status" value="1"/>
</dbReference>
<keyword evidence="6" id="KW-0436">Ligase</keyword>
<evidence type="ECO:0000256" key="1">
    <source>
        <dbReference type="ARBA" id="ARBA00010638"/>
    </source>
</evidence>
<evidence type="ECO:0000256" key="4">
    <source>
        <dbReference type="PIRSR" id="PIRSR006806-1"/>
    </source>
</evidence>
<keyword evidence="2 4" id="KW-0547">Nucleotide-binding</keyword>
<dbReference type="EMBL" id="OBQC01000002">
    <property type="protein sequence ID" value="SOC36228.1"/>
    <property type="molecule type" value="Genomic_DNA"/>
</dbReference>
<dbReference type="GO" id="GO:0030272">
    <property type="term" value="F:5-formyltetrahydrofolate cyclo-ligase activity"/>
    <property type="evidence" value="ECO:0007669"/>
    <property type="project" value="UniProtKB-EC"/>
</dbReference>
<keyword evidence="7" id="KW-1185">Reference proteome</keyword>
<dbReference type="GO" id="GO:0005524">
    <property type="term" value="F:ATP binding"/>
    <property type="evidence" value="ECO:0007669"/>
    <property type="project" value="UniProtKB-KW"/>
</dbReference>
<dbReference type="GO" id="GO:0046872">
    <property type="term" value="F:metal ion binding"/>
    <property type="evidence" value="ECO:0007669"/>
    <property type="project" value="UniProtKB-KW"/>
</dbReference>
<feature type="binding site" evidence="4">
    <location>
        <begin position="133"/>
        <end position="141"/>
    </location>
    <ligand>
        <name>ATP</name>
        <dbReference type="ChEBI" id="CHEBI:30616"/>
    </ligand>
</feature>
<feature type="binding site" evidence="4">
    <location>
        <begin position="3"/>
        <end position="7"/>
    </location>
    <ligand>
        <name>ATP</name>
        <dbReference type="ChEBI" id="CHEBI:30616"/>
    </ligand>
</feature>
<evidence type="ECO:0000256" key="2">
    <source>
        <dbReference type="ARBA" id="ARBA00022741"/>
    </source>
</evidence>
<accession>A0A285U475</accession>
<dbReference type="Pfam" id="PF01812">
    <property type="entry name" value="5-FTHF_cyc-lig"/>
    <property type="match status" value="1"/>
</dbReference>
<gene>
    <name evidence="6" type="ORF">SAMN05877842_102166</name>
</gene>
<dbReference type="OrthoDB" id="9801938at2"/>
<comment type="cofactor">
    <cofactor evidence="5">
        <name>Mg(2+)</name>
        <dbReference type="ChEBI" id="CHEBI:18420"/>
    </cofactor>
</comment>
<dbReference type="PANTHER" id="PTHR23407">
    <property type="entry name" value="ATPASE INHIBITOR/5-FORMYLTETRAHYDROFOLATE CYCLO-LIGASE"/>
    <property type="match status" value="1"/>
</dbReference>
<evidence type="ECO:0000313" key="6">
    <source>
        <dbReference type="EMBL" id="SOC36228.1"/>
    </source>
</evidence>
<organism evidence="6 7">
    <name type="scientific">Ureibacillus acetophenoni</name>
    <dbReference type="NCBI Taxonomy" id="614649"/>
    <lineage>
        <taxon>Bacteria</taxon>
        <taxon>Bacillati</taxon>
        <taxon>Bacillota</taxon>
        <taxon>Bacilli</taxon>
        <taxon>Bacillales</taxon>
        <taxon>Caryophanaceae</taxon>
        <taxon>Ureibacillus</taxon>
    </lineage>
</organism>
<dbReference type="InterPro" id="IPR024185">
    <property type="entry name" value="FTHF_cligase-like_sf"/>
</dbReference>
<feature type="binding site" evidence="4">
    <location>
        <position position="54"/>
    </location>
    <ligand>
        <name>substrate</name>
    </ligand>
</feature>
<evidence type="ECO:0000256" key="5">
    <source>
        <dbReference type="RuleBase" id="RU361279"/>
    </source>
</evidence>
<dbReference type="Gene3D" id="3.40.50.10420">
    <property type="entry name" value="NagB/RpiA/CoA transferase-like"/>
    <property type="match status" value="1"/>
</dbReference>
<dbReference type="Proteomes" id="UP000219252">
    <property type="component" value="Unassembled WGS sequence"/>
</dbReference>
<feature type="binding site" evidence="4">
    <location>
        <position position="49"/>
    </location>
    <ligand>
        <name>substrate</name>
    </ligand>
</feature>
<reference evidence="7" key="1">
    <citation type="submission" date="2017-08" db="EMBL/GenBank/DDBJ databases">
        <authorList>
            <person name="Varghese N."/>
            <person name="Submissions S."/>
        </authorList>
    </citation>
    <scope>NUCLEOTIDE SEQUENCE [LARGE SCALE GENOMIC DNA]</scope>
    <source>
        <strain evidence="7">JC23</strain>
    </source>
</reference>
<dbReference type="EC" id="6.3.3.2" evidence="5"/>
<dbReference type="AlphaFoldDB" id="A0A285U475"/>
<comment type="catalytic activity">
    <reaction evidence="5">
        <text>(6S)-5-formyl-5,6,7,8-tetrahydrofolate + ATP = (6R)-5,10-methenyltetrahydrofolate + ADP + phosphate</text>
        <dbReference type="Rhea" id="RHEA:10488"/>
        <dbReference type="ChEBI" id="CHEBI:30616"/>
        <dbReference type="ChEBI" id="CHEBI:43474"/>
        <dbReference type="ChEBI" id="CHEBI:57455"/>
        <dbReference type="ChEBI" id="CHEBI:57457"/>
        <dbReference type="ChEBI" id="CHEBI:456216"/>
        <dbReference type="EC" id="6.3.3.2"/>
    </reaction>
</comment>
<evidence type="ECO:0000313" key="7">
    <source>
        <dbReference type="Proteomes" id="UP000219252"/>
    </source>
</evidence>